<protein>
    <submittedName>
        <fullName evidence="2">Transcriptional regulator, TetR family</fullName>
    </submittedName>
</protein>
<evidence type="ECO:0000313" key="2">
    <source>
        <dbReference type="EMBL" id="AKE39727.1"/>
    </source>
</evidence>
<sequence length="231" mass="25690">MSQDAIDQVIDIAIEHFSRDGYSDTKLEAISRESGMSKRMIHYHFGDKKGLYQQALARAASQLNPEVENLELDSAVPVEGVRQLVDWIFQQHINHPTALRMMSMETSQRVLGSSHQAVVDVSALSLHLDRLLMHGQDSGAFRPGISANDIFMLISSLTSYRLNNQAMMENLLGVDMLNDANTTGIHRLIVDTVLAFLTANIPDSGHKSYLTSDRFNTEEGDAASPQDIYDI</sequence>
<dbReference type="InterPro" id="IPR050109">
    <property type="entry name" value="HTH-type_TetR-like_transc_reg"/>
</dbReference>
<dbReference type="AlphaFoldDB" id="A0A0F6QX07"/>
<dbReference type="InterPro" id="IPR001647">
    <property type="entry name" value="HTH_TetR"/>
</dbReference>
<dbReference type="HOGENOM" id="CLU_069356_1_2_11"/>
<dbReference type="PATRIC" id="fig|161896.4.peg.1742"/>
<dbReference type="InterPro" id="IPR036271">
    <property type="entry name" value="Tet_transcr_reg_TetR-rel_C_sf"/>
</dbReference>
<evidence type="ECO:0000313" key="3">
    <source>
        <dbReference type="Proteomes" id="UP000033566"/>
    </source>
</evidence>
<dbReference type="GO" id="GO:0006355">
    <property type="term" value="P:regulation of DNA-templated transcription"/>
    <property type="evidence" value="ECO:0007669"/>
    <property type="project" value="UniProtKB-ARBA"/>
</dbReference>
<dbReference type="PANTHER" id="PTHR30328:SF54">
    <property type="entry name" value="HTH-TYPE TRANSCRIPTIONAL REPRESSOR SCO4008"/>
    <property type="match status" value="1"/>
</dbReference>
<dbReference type="Pfam" id="PF00440">
    <property type="entry name" value="TetR_N"/>
    <property type="match status" value="1"/>
</dbReference>
<organism evidence="2 3">
    <name type="scientific">Corynebacterium camporealensis</name>
    <dbReference type="NCBI Taxonomy" id="161896"/>
    <lineage>
        <taxon>Bacteria</taxon>
        <taxon>Bacillati</taxon>
        <taxon>Actinomycetota</taxon>
        <taxon>Actinomycetes</taxon>
        <taxon>Mycobacteriales</taxon>
        <taxon>Corynebacteriaceae</taxon>
        <taxon>Corynebacterium</taxon>
    </lineage>
</organism>
<dbReference type="PROSITE" id="PS50977">
    <property type="entry name" value="HTH_TETR_2"/>
    <property type="match status" value="1"/>
</dbReference>
<dbReference type="PRINTS" id="PR00455">
    <property type="entry name" value="HTHTETR"/>
</dbReference>
<dbReference type="STRING" id="161896.UL81_08885"/>
<dbReference type="Proteomes" id="UP000033566">
    <property type="component" value="Chromosome"/>
</dbReference>
<dbReference type="Pfam" id="PF17938">
    <property type="entry name" value="TetR_C_29"/>
    <property type="match status" value="1"/>
</dbReference>
<dbReference type="SUPFAM" id="SSF46689">
    <property type="entry name" value="Homeodomain-like"/>
    <property type="match status" value="1"/>
</dbReference>
<gene>
    <name evidence="2" type="ORF">UL81_08885</name>
</gene>
<proteinExistence type="predicted"/>
<dbReference type="KEGG" id="ccj:UL81_08885"/>
<reference evidence="2 3" key="1">
    <citation type="journal article" date="2015" name="Genome Announc.">
        <title>Complete Genome Sequence of Corynebacterium camporealensis DSM 44610, Isolated from the Milk of a Manchega Sheep with Subclinical Mastitis.</title>
        <authorList>
            <person name="Ruckert C."/>
            <person name="Albersmeier A."/>
            <person name="Winkler A."/>
            <person name="Tauch A."/>
        </authorList>
    </citation>
    <scope>NUCLEOTIDE SEQUENCE [LARGE SCALE GENOMIC DNA]</scope>
    <source>
        <strain evidence="2 3">DSM 44610</strain>
    </source>
</reference>
<dbReference type="InterPro" id="IPR041474">
    <property type="entry name" value="NicS_C"/>
</dbReference>
<dbReference type="EMBL" id="CP011311">
    <property type="protein sequence ID" value="AKE39727.1"/>
    <property type="molecule type" value="Genomic_DNA"/>
</dbReference>
<dbReference type="OrthoDB" id="4726108at2"/>
<dbReference type="Gene3D" id="1.10.357.10">
    <property type="entry name" value="Tetracycline Repressor, domain 2"/>
    <property type="match status" value="1"/>
</dbReference>
<name>A0A0F6QX07_9CORY</name>
<keyword evidence="1" id="KW-0238">DNA-binding</keyword>
<dbReference type="PANTHER" id="PTHR30328">
    <property type="entry name" value="TRANSCRIPTIONAL REPRESSOR"/>
    <property type="match status" value="1"/>
</dbReference>
<dbReference type="GO" id="GO:0003677">
    <property type="term" value="F:DNA binding"/>
    <property type="evidence" value="ECO:0007669"/>
    <property type="project" value="UniProtKB-UniRule"/>
</dbReference>
<dbReference type="InterPro" id="IPR009057">
    <property type="entry name" value="Homeodomain-like_sf"/>
</dbReference>
<evidence type="ECO:0000256" key="1">
    <source>
        <dbReference type="ARBA" id="ARBA00023125"/>
    </source>
</evidence>
<keyword evidence="3" id="KW-1185">Reference proteome</keyword>
<dbReference type="SUPFAM" id="SSF48498">
    <property type="entry name" value="Tetracyclin repressor-like, C-terminal domain"/>
    <property type="match status" value="1"/>
</dbReference>
<accession>A0A0F6QX07</accession>
<dbReference type="RefSeq" id="WP_035105868.1">
    <property type="nucleotide sequence ID" value="NZ_CP011311.1"/>
</dbReference>